<evidence type="ECO:0000256" key="9">
    <source>
        <dbReference type="ARBA" id="ARBA00022777"/>
    </source>
</evidence>
<feature type="domain" description="Riboflavin kinase" evidence="16">
    <location>
        <begin position="186"/>
        <end position="312"/>
    </location>
</feature>
<dbReference type="Pfam" id="PF01687">
    <property type="entry name" value="Flavokinase"/>
    <property type="match status" value="1"/>
</dbReference>
<dbReference type="NCBIfam" id="NF004160">
    <property type="entry name" value="PRK05627.1-3"/>
    <property type="match status" value="1"/>
</dbReference>
<dbReference type="GO" id="GO:0009398">
    <property type="term" value="P:FMN biosynthetic process"/>
    <property type="evidence" value="ECO:0007669"/>
    <property type="project" value="UniProtKB-UniRule"/>
</dbReference>
<evidence type="ECO:0000256" key="7">
    <source>
        <dbReference type="ARBA" id="ARBA00022695"/>
    </source>
</evidence>
<evidence type="ECO:0000256" key="15">
    <source>
        <dbReference type="PIRNR" id="PIRNR004491"/>
    </source>
</evidence>
<keyword evidence="11 15" id="KW-0067">ATP-binding</keyword>
<evidence type="ECO:0000313" key="17">
    <source>
        <dbReference type="EMBL" id="RRJ65403.1"/>
    </source>
</evidence>
<dbReference type="InterPro" id="IPR014729">
    <property type="entry name" value="Rossmann-like_a/b/a_fold"/>
</dbReference>
<dbReference type="CDD" id="cd02064">
    <property type="entry name" value="FAD_synthetase_N"/>
    <property type="match status" value="1"/>
</dbReference>
<dbReference type="EC" id="2.7.7.2" evidence="15"/>
<dbReference type="InterPro" id="IPR004821">
    <property type="entry name" value="Cyt_trans-like"/>
</dbReference>
<comment type="pathway">
    <text evidence="3 15">Cofactor biosynthesis; FMN biosynthesis; FMN from riboflavin (ATP route): step 1/1.</text>
</comment>
<keyword evidence="9 15" id="KW-0418">Kinase</keyword>
<evidence type="ECO:0000256" key="1">
    <source>
        <dbReference type="ARBA" id="ARBA00002121"/>
    </source>
</evidence>
<accession>A0A3P3UAD3</accession>
<dbReference type="InterPro" id="IPR002606">
    <property type="entry name" value="Riboflavin_kinase_bac"/>
</dbReference>
<comment type="catalytic activity">
    <reaction evidence="13 15">
        <text>riboflavin + ATP = FMN + ADP + H(+)</text>
        <dbReference type="Rhea" id="RHEA:14357"/>
        <dbReference type="ChEBI" id="CHEBI:15378"/>
        <dbReference type="ChEBI" id="CHEBI:30616"/>
        <dbReference type="ChEBI" id="CHEBI:57986"/>
        <dbReference type="ChEBI" id="CHEBI:58210"/>
        <dbReference type="ChEBI" id="CHEBI:456216"/>
        <dbReference type="EC" id="2.7.1.26"/>
    </reaction>
</comment>
<dbReference type="SUPFAM" id="SSF82114">
    <property type="entry name" value="Riboflavin kinase-like"/>
    <property type="match status" value="1"/>
</dbReference>
<evidence type="ECO:0000256" key="10">
    <source>
        <dbReference type="ARBA" id="ARBA00022827"/>
    </source>
</evidence>
<gene>
    <name evidence="17" type="ORF">EHV15_22655</name>
</gene>
<dbReference type="GO" id="GO:0008531">
    <property type="term" value="F:riboflavin kinase activity"/>
    <property type="evidence" value="ECO:0007669"/>
    <property type="project" value="UniProtKB-UniRule"/>
</dbReference>
<dbReference type="EMBL" id="RRCN01000001">
    <property type="protein sequence ID" value="RRJ65403.1"/>
    <property type="molecule type" value="Genomic_DNA"/>
</dbReference>
<keyword evidence="7 15" id="KW-0548">Nucleotidyltransferase</keyword>
<dbReference type="RefSeq" id="WP_128633211.1">
    <property type="nucleotide sequence ID" value="NZ_RRCN01000001.1"/>
</dbReference>
<dbReference type="PANTHER" id="PTHR22749:SF6">
    <property type="entry name" value="RIBOFLAVIN KINASE"/>
    <property type="match status" value="1"/>
</dbReference>
<dbReference type="GO" id="GO:0003919">
    <property type="term" value="F:FMN adenylyltransferase activity"/>
    <property type="evidence" value="ECO:0007669"/>
    <property type="project" value="UniProtKB-UniRule"/>
</dbReference>
<keyword evidence="12" id="KW-0511">Multifunctional enzyme</keyword>
<dbReference type="InterPro" id="IPR023468">
    <property type="entry name" value="Riboflavin_kinase"/>
</dbReference>
<dbReference type="GO" id="GO:0005524">
    <property type="term" value="F:ATP binding"/>
    <property type="evidence" value="ECO:0007669"/>
    <property type="project" value="UniProtKB-UniRule"/>
</dbReference>
<evidence type="ECO:0000256" key="2">
    <source>
        <dbReference type="ARBA" id="ARBA00004726"/>
    </source>
</evidence>
<reference evidence="17 18" key="1">
    <citation type="submission" date="2018-11" db="EMBL/GenBank/DDBJ databases">
        <title>Genome sequencing of Paenibacillus sp. KCOM 3021 (= ChDC PVNT-B20).</title>
        <authorList>
            <person name="Kook J.-K."/>
            <person name="Park S.-N."/>
            <person name="Lim Y.K."/>
        </authorList>
    </citation>
    <scope>NUCLEOTIDE SEQUENCE [LARGE SCALE GENOMIC DNA]</scope>
    <source>
        <strain evidence="17 18">KCOM 3021</strain>
    </source>
</reference>
<dbReference type="UniPathway" id="UPA00277">
    <property type="reaction ID" value="UER00407"/>
</dbReference>
<evidence type="ECO:0000256" key="3">
    <source>
        <dbReference type="ARBA" id="ARBA00005201"/>
    </source>
</evidence>
<keyword evidence="18" id="KW-1185">Reference proteome</keyword>
<dbReference type="NCBIfam" id="NF004162">
    <property type="entry name" value="PRK05627.1-5"/>
    <property type="match status" value="1"/>
</dbReference>
<evidence type="ECO:0000256" key="8">
    <source>
        <dbReference type="ARBA" id="ARBA00022741"/>
    </source>
</evidence>
<dbReference type="GO" id="GO:0006747">
    <property type="term" value="P:FAD biosynthetic process"/>
    <property type="evidence" value="ECO:0007669"/>
    <property type="project" value="UniProtKB-UniRule"/>
</dbReference>
<evidence type="ECO:0000256" key="11">
    <source>
        <dbReference type="ARBA" id="ARBA00022840"/>
    </source>
</evidence>
<evidence type="ECO:0000256" key="6">
    <source>
        <dbReference type="ARBA" id="ARBA00022679"/>
    </source>
</evidence>
<comment type="caution">
    <text evidence="17">The sequence shown here is derived from an EMBL/GenBank/DDBJ whole genome shotgun (WGS) entry which is preliminary data.</text>
</comment>
<comment type="similarity">
    <text evidence="15">Belongs to the ribF family.</text>
</comment>
<evidence type="ECO:0000259" key="16">
    <source>
        <dbReference type="SMART" id="SM00904"/>
    </source>
</evidence>
<name>A0A3P3UAD3_9BACL</name>
<keyword evidence="6 15" id="KW-0808">Transferase</keyword>
<comment type="catalytic activity">
    <reaction evidence="14 15">
        <text>FMN + ATP + H(+) = FAD + diphosphate</text>
        <dbReference type="Rhea" id="RHEA:17237"/>
        <dbReference type="ChEBI" id="CHEBI:15378"/>
        <dbReference type="ChEBI" id="CHEBI:30616"/>
        <dbReference type="ChEBI" id="CHEBI:33019"/>
        <dbReference type="ChEBI" id="CHEBI:57692"/>
        <dbReference type="ChEBI" id="CHEBI:58210"/>
        <dbReference type="EC" id="2.7.7.2"/>
    </reaction>
</comment>
<dbReference type="Pfam" id="PF06574">
    <property type="entry name" value="FAD_syn"/>
    <property type="match status" value="1"/>
</dbReference>
<evidence type="ECO:0000256" key="4">
    <source>
        <dbReference type="ARBA" id="ARBA00022630"/>
    </source>
</evidence>
<dbReference type="OrthoDB" id="9803667at2"/>
<dbReference type="Gene3D" id="3.40.50.620">
    <property type="entry name" value="HUPs"/>
    <property type="match status" value="1"/>
</dbReference>
<dbReference type="NCBIfam" id="TIGR00125">
    <property type="entry name" value="cyt_tran_rel"/>
    <property type="match status" value="1"/>
</dbReference>
<dbReference type="FunFam" id="3.40.50.620:FF:000021">
    <property type="entry name" value="Riboflavin biosynthesis protein"/>
    <property type="match status" value="1"/>
</dbReference>
<keyword evidence="8 15" id="KW-0547">Nucleotide-binding</keyword>
<dbReference type="AlphaFoldDB" id="A0A3P3UAD3"/>
<sequence>METISLSYPLTEQFIATGARPQVLAIGQFDGLHLGHASVIETAVKLADELGLPASVMTFHPHPKEVMKKGDYDGYLTPPQEKERLLRSMGVDYMYIVEFNDAFSRVSPQNFVTGILVPLKVHTAVVGFDFRYGYRGEGQAGMLRELSENALDVNTVPPFLIDGEKVSSSGIRKALQEGDIRLANRWLGRSYSLTGTVMHGEKRGRQLGFPTANLKLAEHYVIPASGVYAVRAHHGGRSFEGVMNVGVKPTFHDDAAVSWFEVHLFDFSGDIYDESLSVELVHFLREERKFGSIDELIAQITKDAETAKSLLKAEKA</sequence>
<dbReference type="UniPathway" id="UPA00276">
    <property type="reaction ID" value="UER00406"/>
</dbReference>
<comment type="function">
    <text evidence="1">Catalyzes the phosphorylation of riboflavin to FMN followed by the adenylation of FMN to FAD.</text>
</comment>
<dbReference type="NCBIfam" id="TIGR00083">
    <property type="entry name" value="ribF"/>
    <property type="match status" value="1"/>
</dbReference>
<dbReference type="InterPro" id="IPR015864">
    <property type="entry name" value="FAD_synthase"/>
</dbReference>
<organism evidence="17 18">
    <name type="scientific">Paenibacillus oralis</name>
    <dbReference type="NCBI Taxonomy" id="2490856"/>
    <lineage>
        <taxon>Bacteria</taxon>
        <taxon>Bacillati</taxon>
        <taxon>Bacillota</taxon>
        <taxon>Bacilli</taxon>
        <taxon>Bacillales</taxon>
        <taxon>Paenibacillaceae</taxon>
        <taxon>Paenibacillus</taxon>
    </lineage>
</organism>
<dbReference type="GO" id="GO:0009231">
    <property type="term" value="P:riboflavin biosynthetic process"/>
    <property type="evidence" value="ECO:0007669"/>
    <property type="project" value="InterPro"/>
</dbReference>
<dbReference type="SUPFAM" id="SSF52374">
    <property type="entry name" value="Nucleotidylyl transferase"/>
    <property type="match status" value="1"/>
</dbReference>
<dbReference type="Proteomes" id="UP000267017">
    <property type="component" value="Unassembled WGS sequence"/>
</dbReference>
<proteinExistence type="inferred from homology"/>
<keyword evidence="5 15" id="KW-0288">FMN</keyword>
<dbReference type="PANTHER" id="PTHR22749">
    <property type="entry name" value="RIBOFLAVIN KINASE/FMN ADENYLYLTRANSFERASE"/>
    <property type="match status" value="1"/>
</dbReference>
<evidence type="ECO:0000256" key="13">
    <source>
        <dbReference type="ARBA" id="ARBA00047880"/>
    </source>
</evidence>
<dbReference type="Gene3D" id="2.40.30.30">
    <property type="entry name" value="Riboflavin kinase-like"/>
    <property type="match status" value="1"/>
</dbReference>
<dbReference type="InterPro" id="IPR023465">
    <property type="entry name" value="Riboflavin_kinase_dom_sf"/>
</dbReference>
<evidence type="ECO:0000256" key="14">
    <source>
        <dbReference type="ARBA" id="ARBA00049494"/>
    </source>
</evidence>
<evidence type="ECO:0000256" key="12">
    <source>
        <dbReference type="ARBA" id="ARBA00023268"/>
    </source>
</evidence>
<evidence type="ECO:0000313" key="18">
    <source>
        <dbReference type="Proteomes" id="UP000267017"/>
    </source>
</evidence>
<comment type="pathway">
    <text evidence="2 15">Cofactor biosynthesis; FAD biosynthesis; FAD from FMN: step 1/1.</text>
</comment>
<keyword evidence="10 15" id="KW-0274">FAD</keyword>
<keyword evidence="4 15" id="KW-0285">Flavoprotein</keyword>
<dbReference type="SMART" id="SM00904">
    <property type="entry name" value="Flavokinase"/>
    <property type="match status" value="1"/>
</dbReference>
<dbReference type="PIRSF" id="PIRSF004491">
    <property type="entry name" value="FAD_Synth"/>
    <property type="match status" value="1"/>
</dbReference>
<dbReference type="InterPro" id="IPR015865">
    <property type="entry name" value="Riboflavin_kinase_bac/euk"/>
</dbReference>
<protein>
    <recommendedName>
        <fullName evidence="15">Riboflavin biosynthesis protein</fullName>
    </recommendedName>
    <domain>
        <recommendedName>
            <fullName evidence="15">Riboflavin kinase</fullName>
            <ecNumber evidence="15">2.7.1.26</ecNumber>
        </recommendedName>
        <alternativeName>
            <fullName evidence="15">Flavokinase</fullName>
        </alternativeName>
    </domain>
    <domain>
        <recommendedName>
            <fullName evidence="15">FMN adenylyltransferase</fullName>
            <ecNumber evidence="15">2.7.7.2</ecNumber>
        </recommendedName>
        <alternativeName>
            <fullName evidence="15">FAD pyrophosphorylase</fullName>
        </alternativeName>
        <alternativeName>
            <fullName evidence="15">FAD synthase</fullName>
        </alternativeName>
    </domain>
</protein>
<dbReference type="FunFam" id="2.40.30.30:FF:000003">
    <property type="entry name" value="Riboflavin biosynthesis protein"/>
    <property type="match status" value="1"/>
</dbReference>
<evidence type="ECO:0000256" key="5">
    <source>
        <dbReference type="ARBA" id="ARBA00022643"/>
    </source>
</evidence>
<dbReference type="EC" id="2.7.1.26" evidence="15"/>